<keyword evidence="4" id="KW-1185">Reference proteome</keyword>
<dbReference type="InterPro" id="IPR006569">
    <property type="entry name" value="CID_dom"/>
</dbReference>
<dbReference type="AlphaFoldDB" id="A0A9W8ADK4"/>
<dbReference type="OrthoDB" id="21266at2759"/>
<dbReference type="InterPro" id="IPR024638">
    <property type="entry name" value="Ctk3_N"/>
</dbReference>
<dbReference type="PANTHER" id="PTHR28291:SF1">
    <property type="entry name" value="CTD KINASE SUBUNIT GAMMA"/>
    <property type="match status" value="1"/>
</dbReference>
<proteinExistence type="predicted"/>
<dbReference type="InterPro" id="IPR024637">
    <property type="entry name" value="Ctk3_C"/>
</dbReference>
<dbReference type="EMBL" id="JANBPT010000033">
    <property type="protein sequence ID" value="KAJ1929495.1"/>
    <property type="molecule type" value="Genomic_DNA"/>
</dbReference>
<dbReference type="Gene3D" id="1.25.40.90">
    <property type="match status" value="1"/>
</dbReference>
<reference evidence="3" key="1">
    <citation type="submission" date="2022-07" db="EMBL/GenBank/DDBJ databases">
        <title>Phylogenomic reconstructions and comparative analyses of Kickxellomycotina fungi.</title>
        <authorList>
            <person name="Reynolds N.K."/>
            <person name="Stajich J.E."/>
            <person name="Barry K."/>
            <person name="Grigoriev I.V."/>
            <person name="Crous P."/>
            <person name="Smith M.E."/>
        </authorList>
    </citation>
    <scope>NUCLEOTIDE SEQUENCE</scope>
    <source>
        <strain evidence="3">RSA 861</strain>
    </source>
</reference>
<feature type="region of interest" description="Disordered" evidence="1">
    <location>
        <begin position="183"/>
        <end position="202"/>
    </location>
</feature>
<protein>
    <recommendedName>
        <fullName evidence="2">CID domain-containing protein</fullName>
    </recommendedName>
</protein>
<dbReference type="PANTHER" id="PTHR28291">
    <property type="entry name" value="CTD KINASE SUBUNIT GAMMA"/>
    <property type="match status" value="1"/>
</dbReference>
<evidence type="ECO:0000313" key="4">
    <source>
        <dbReference type="Proteomes" id="UP001150569"/>
    </source>
</evidence>
<dbReference type="GO" id="GO:0070692">
    <property type="term" value="C:CTDK-1 complex"/>
    <property type="evidence" value="ECO:0007669"/>
    <property type="project" value="InterPro"/>
</dbReference>
<dbReference type="Proteomes" id="UP001150569">
    <property type="component" value="Unassembled WGS sequence"/>
</dbReference>
<gene>
    <name evidence="3" type="ORF">IWQ60_001107</name>
</gene>
<name>A0A9W8ADK4_9FUNG</name>
<evidence type="ECO:0000259" key="2">
    <source>
        <dbReference type="PROSITE" id="PS51391"/>
    </source>
</evidence>
<dbReference type="Pfam" id="PF12243">
    <property type="entry name" value="CTK3"/>
    <property type="match status" value="1"/>
</dbReference>
<comment type="caution">
    <text evidence="3">The sequence shown here is derived from an EMBL/GenBank/DDBJ whole genome shotgun (WGS) entry which is preliminary data.</text>
</comment>
<dbReference type="GO" id="GO:0045943">
    <property type="term" value="P:positive regulation of transcription by RNA polymerase I"/>
    <property type="evidence" value="ECO:0007669"/>
    <property type="project" value="TreeGrafter"/>
</dbReference>
<dbReference type="Pfam" id="PF12350">
    <property type="entry name" value="CTK3_C"/>
    <property type="match status" value="1"/>
</dbReference>
<sequence>MSYDDDIDPFEARLAFVEMLGKVTAASQSTQRPAHFAMKHSSLYEDLYQCIQERLDSVNLSARANLLGVIDTLCMLSLRSSFTGYLDLIAADLDGIFSKVLPKGKDGDMNVVAVKQIVEAWKRRGLFKDLPAMGRVEDDLAGRTINTEGGNAGMRDTDILRRIEEDRERHKRTKEEIWLQTNESEGAEFETAWETTSDLGEGDAEAIRAENRRYIPDYPWQEDFTTFLRPPPAD</sequence>
<accession>A0A9W8ADK4</accession>
<feature type="domain" description="CID" evidence="2">
    <location>
        <begin position="8"/>
        <end position="171"/>
    </location>
</feature>
<organism evidence="3 4">
    <name type="scientific">Tieghemiomyces parasiticus</name>
    <dbReference type="NCBI Taxonomy" id="78921"/>
    <lineage>
        <taxon>Eukaryota</taxon>
        <taxon>Fungi</taxon>
        <taxon>Fungi incertae sedis</taxon>
        <taxon>Zoopagomycota</taxon>
        <taxon>Kickxellomycotina</taxon>
        <taxon>Dimargaritomycetes</taxon>
        <taxon>Dimargaritales</taxon>
        <taxon>Dimargaritaceae</taxon>
        <taxon>Tieghemiomyces</taxon>
    </lineage>
</organism>
<dbReference type="InterPro" id="IPR008942">
    <property type="entry name" value="ENTH_VHS"/>
</dbReference>
<evidence type="ECO:0000256" key="1">
    <source>
        <dbReference type="SAM" id="MobiDB-lite"/>
    </source>
</evidence>
<evidence type="ECO:0000313" key="3">
    <source>
        <dbReference type="EMBL" id="KAJ1929495.1"/>
    </source>
</evidence>
<dbReference type="PROSITE" id="PS51391">
    <property type="entry name" value="CID"/>
    <property type="match status" value="1"/>
</dbReference>
<dbReference type="GO" id="GO:0032786">
    <property type="term" value="P:positive regulation of DNA-templated transcription, elongation"/>
    <property type="evidence" value="ECO:0007669"/>
    <property type="project" value="InterPro"/>
</dbReference>
<dbReference type="InterPro" id="IPR042326">
    <property type="entry name" value="Ctk3"/>
</dbReference>